<name>A0A8T0BZB1_9GAMM</name>
<evidence type="ECO:0000259" key="1">
    <source>
        <dbReference type="Pfam" id="PF12146"/>
    </source>
</evidence>
<dbReference type="Pfam" id="PF12146">
    <property type="entry name" value="Hydrolase_4"/>
    <property type="match status" value="1"/>
</dbReference>
<comment type="caution">
    <text evidence="2">The sequence shown here is derived from an EMBL/GenBank/DDBJ whole genome shotgun (WGS) entry which is preliminary data.</text>
</comment>
<evidence type="ECO:0000313" key="2">
    <source>
        <dbReference type="EMBL" id="KAF7781139.1"/>
    </source>
</evidence>
<sequence length="299" mass="33647">MEYRDRISLSYKQYDGPEFKGGLTLKCFRNFVRVAEVILPTYTKNMMGDLIFRPRVKKNDPKDQFLKTADVTDTFTLRPGVDCKYYIWGGKQPDVILVHGWESKSSHFSTLIKLLVEKNHCVLAFDSVAHGQSEGKQSDLLDFVGCIQQLHQKFNSIGSIIGYSFGGLAAVNAVKSGLPVQRIGIISAPSSFYGIFEKLSAQLNLSETMKRHLSEVVLNRYGICDSSWDTYSGYANIEHISIPLVAIHDNHDTYVKKIESEVLVDAWPEASLIETNNLGHRGIIRSAESLAVFYHKLYA</sequence>
<dbReference type="EMBL" id="AHCD03000044">
    <property type="protein sequence ID" value="KAF7781139.1"/>
    <property type="molecule type" value="Genomic_DNA"/>
</dbReference>
<accession>A0A8T0BZB1</accession>
<dbReference type="Gene3D" id="3.40.50.1820">
    <property type="entry name" value="alpha/beta hydrolase"/>
    <property type="match status" value="1"/>
</dbReference>
<evidence type="ECO:0000313" key="3">
    <source>
        <dbReference type="Proteomes" id="UP000016480"/>
    </source>
</evidence>
<dbReference type="Proteomes" id="UP000016480">
    <property type="component" value="Unassembled WGS sequence"/>
</dbReference>
<organism evidence="2 3">
    <name type="scientific">Pseudoalteromonas rubra</name>
    <dbReference type="NCBI Taxonomy" id="43658"/>
    <lineage>
        <taxon>Bacteria</taxon>
        <taxon>Pseudomonadati</taxon>
        <taxon>Pseudomonadota</taxon>
        <taxon>Gammaproteobacteria</taxon>
        <taxon>Alteromonadales</taxon>
        <taxon>Pseudoalteromonadaceae</taxon>
        <taxon>Pseudoalteromonas</taxon>
    </lineage>
</organism>
<protein>
    <recommendedName>
        <fullName evidence="1">Serine aminopeptidase S33 domain-containing protein</fullName>
    </recommendedName>
</protein>
<feature type="domain" description="Serine aminopeptidase S33" evidence="1">
    <location>
        <begin position="95"/>
        <end position="190"/>
    </location>
</feature>
<gene>
    <name evidence="2" type="ORF">PRUB_b0265</name>
</gene>
<dbReference type="GeneID" id="61360080"/>
<dbReference type="RefSeq" id="WP_010384313.1">
    <property type="nucleotide sequence ID" value="NZ_AHCD03000044.1"/>
</dbReference>
<proteinExistence type="predicted"/>
<dbReference type="SUPFAM" id="SSF53474">
    <property type="entry name" value="alpha/beta-Hydrolases"/>
    <property type="match status" value="1"/>
</dbReference>
<dbReference type="AlphaFoldDB" id="A0A8T0BZB1"/>
<reference evidence="2 3" key="1">
    <citation type="journal article" date="2012" name="J. Bacteriol.">
        <title>Genome sequence of the cycloprodigiosin-producing bacterial strain Pseudoalteromonas rubra ATCC 29570(T).</title>
        <authorList>
            <person name="Xie B.B."/>
            <person name="Shu Y.L."/>
            <person name="Qin Q.L."/>
            <person name="Rong J.C."/>
            <person name="Zhang X.Y."/>
            <person name="Chen X.L."/>
            <person name="Zhou B.C."/>
            <person name="Zhang Y.Z."/>
        </authorList>
    </citation>
    <scope>NUCLEOTIDE SEQUENCE [LARGE SCALE GENOMIC DNA]</scope>
    <source>
        <strain evidence="2 3">DSM 6842</strain>
    </source>
</reference>
<dbReference type="InterPro" id="IPR022742">
    <property type="entry name" value="Hydrolase_4"/>
</dbReference>
<dbReference type="InterPro" id="IPR029058">
    <property type="entry name" value="AB_hydrolase_fold"/>
</dbReference>